<dbReference type="Proteomes" id="UP000295773">
    <property type="component" value="Unassembled WGS sequence"/>
</dbReference>
<reference evidence="1 2" key="1">
    <citation type="submission" date="2019-03" db="EMBL/GenBank/DDBJ databases">
        <title>Genomic Encyclopedia of Type Strains, Phase IV (KMG-IV): sequencing the most valuable type-strain genomes for metagenomic binning, comparative biology and taxonomic classification.</title>
        <authorList>
            <person name="Goeker M."/>
        </authorList>
    </citation>
    <scope>NUCLEOTIDE SEQUENCE [LARGE SCALE GENOMIC DNA]</scope>
    <source>
        <strain evidence="1 2">DSM 29481</strain>
    </source>
</reference>
<dbReference type="PROSITE" id="PS51257">
    <property type="entry name" value="PROKAR_LIPOPROTEIN"/>
    <property type="match status" value="1"/>
</dbReference>
<evidence type="ECO:0000313" key="1">
    <source>
        <dbReference type="EMBL" id="TCU60003.1"/>
    </source>
</evidence>
<protein>
    <recommendedName>
        <fullName evidence="3">Lipoprotein</fullName>
    </recommendedName>
</protein>
<proteinExistence type="predicted"/>
<evidence type="ECO:0000313" key="2">
    <source>
        <dbReference type="Proteomes" id="UP000295773"/>
    </source>
</evidence>
<keyword evidence="2" id="KW-1185">Reference proteome</keyword>
<evidence type="ECO:0008006" key="3">
    <source>
        <dbReference type="Google" id="ProtNLM"/>
    </source>
</evidence>
<organism evidence="1 2">
    <name type="scientific">Longicatena caecimuris</name>
    <dbReference type="NCBI Taxonomy" id="1796635"/>
    <lineage>
        <taxon>Bacteria</taxon>
        <taxon>Bacillati</taxon>
        <taxon>Bacillota</taxon>
        <taxon>Erysipelotrichia</taxon>
        <taxon>Erysipelotrichales</taxon>
        <taxon>Erysipelotrichaceae</taxon>
        <taxon>Longicatena</taxon>
    </lineage>
</organism>
<dbReference type="RefSeq" id="WP_132224685.1">
    <property type="nucleotide sequence ID" value="NZ_JANKBG010000009.1"/>
</dbReference>
<comment type="caution">
    <text evidence="1">The sequence shown here is derived from an EMBL/GenBank/DDBJ whole genome shotgun (WGS) entry which is preliminary data.</text>
</comment>
<sequence>MKYIKQVAIIILLFFLCGCGHSVSEGIIIEKQHKKAYTSIIPVTHIVGKSTVITMTPIYHEERWLIKIQKCVNDECKESVYDIDEKEFQLLNKGDCWRYEE</sequence>
<name>A0A4R3TDG8_9FIRM</name>
<dbReference type="AlphaFoldDB" id="A0A4R3TDG8"/>
<gene>
    <name evidence="1" type="ORF">EDD61_10940</name>
</gene>
<accession>A0A4R3TDG8</accession>
<dbReference type="EMBL" id="SMBP01000009">
    <property type="protein sequence ID" value="TCU60003.1"/>
    <property type="molecule type" value="Genomic_DNA"/>
</dbReference>